<evidence type="ECO:0000256" key="1">
    <source>
        <dbReference type="SAM" id="Phobius"/>
    </source>
</evidence>
<reference evidence="3" key="1">
    <citation type="submission" date="2021-03" db="EMBL/GenBank/DDBJ databases">
        <title>Assistant Professor.</title>
        <authorList>
            <person name="Huq M.A."/>
        </authorList>
    </citation>
    <scope>NUCLEOTIDE SEQUENCE [LARGE SCALE GENOMIC DNA]</scope>
    <source>
        <strain evidence="3">MAH-28</strain>
    </source>
</reference>
<organism evidence="2 3">
    <name type="scientific">Chitinophaga chungangae</name>
    <dbReference type="NCBI Taxonomy" id="2821488"/>
    <lineage>
        <taxon>Bacteria</taxon>
        <taxon>Pseudomonadati</taxon>
        <taxon>Bacteroidota</taxon>
        <taxon>Chitinophagia</taxon>
        <taxon>Chitinophagales</taxon>
        <taxon>Chitinophagaceae</taxon>
        <taxon>Chitinophaga</taxon>
    </lineage>
</organism>
<accession>A0ABS3YDC4</accession>
<evidence type="ECO:0000313" key="3">
    <source>
        <dbReference type="Proteomes" id="UP000679126"/>
    </source>
</evidence>
<proteinExistence type="predicted"/>
<evidence type="ECO:0000313" key="2">
    <source>
        <dbReference type="EMBL" id="MBO9152684.1"/>
    </source>
</evidence>
<comment type="caution">
    <text evidence="2">The sequence shown here is derived from an EMBL/GenBank/DDBJ whole genome shotgun (WGS) entry which is preliminary data.</text>
</comment>
<dbReference type="EMBL" id="JAGHKP010000002">
    <property type="protein sequence ID" value="MBO9152684.1"/>
    <property type="molecule type" value="Genomic_DNA"/>
</dbReference>
<sequence length="66" mass="7189">MEKINCAISKVLDFQLGSGAVSCQANASSTTGFDLMVLMPYMTIPFLLVLMAGLLAIDQYRRKTSL</sequence>
<protein>
    <submittedName>
        <fullName evidence="2">Uncharacterized protein</fullName>
    </submittedName>
</protein>
<feature type="transmembrane region" description="Helical" evidence="1">
    <location>
        <begin position="38"/>
        <end position="57"/>
    </location>
</feature>
<keyword evidence="1" id="KW-1133">Transmembrane helix</keyword>
<keyword evidence="1" id="KW-0472">Membrane</keyword>
<name>A0ABS3YDC4_9BACT</name>
<keyword evidence="3" id="KW-1185">Reference proteome</keyword>
<dbReference type="Proteomes" id="UP000679126">
    <property type="component" value="Unassembled WGS sequence"/>
</dbReference>
<dbReference type="RefSeq" id="WP_209145669.1">
    <property type="nucleotide sequence ID" value="NZ_JAGHKP010000002.1"/>
</dbReference>
<gene>
    <name evidence="2" type="ORF">J7I43_10710</name>
</gene>
<keyword evidence="1" id="KW-0812">Transmembrane</keyword>